<feature type="chain" id="PRO_5032601290" evidence="11">
    <location>
        <begin position="19"/>
        <end position="224"/>
    </location>
</feature>
<dbReference type="GO" id="GO:0072562">
    <property type="term" value="C:blood microparticle"/>
    <property type="evidence" value="ECO:0007669"/>
    <property type="project" value="TreeGrafter"/>
</dbReference>
<dbReference type="GO" id="GO:0007204">
    <property type="term" value="P:positive regulation of cytosolic calcium ion concentration"/>
    <property type="evidence" value="ECO:0007669"/>
    <property type="project" value="TreeGrafter"/>
</dbReference>
<comment type="caution">
    <text evidence="13">The sequence shown here is derived from an EMBL/GenBank/DDBJ whole genome shotgun (WGS) entry which is preliminary data.</text>
</comment>
<dbReference type="InterPro" id="IPR046350">
    <property type="entry name" value="Cystatin_sf"/>
</dbReference>
<dbReference type="PROSITE" id="PS00287">
    <property type="entry name" value="CYSTATIN"/>
    <property type="match status" value="1"/>
</dbReference>
<evidence type="ECO:0000256" key="7">
    <source>
        <dbReference type="ARBA" id="ARBA00022737"/>
    </source>
</evidence>
<gene>
    <name evidence="13" type="primary">Kng1</name>
    <name evidence="13" type="ORF">UROIND_R12063</name>
</gene>
<feature type="non-terminal residue" evidence="13">
    <location>
        <position position="224"/>
    </location>
</feature>
<dbReference type="GO" id="GO:0004869">
    <property type="term" value="F:cysteine-type endopeptidase inhibitor activity"/>
    <property type="evidence" value="ECO:0007669"/>
    <property type="project" value="UniProtKB-KW"/>
</dbReference>
<evidence type="ECO:0000256" key="3">
    <source>
        <dbReference type="ARBA" id="ARBA00022525"/>
    </source>
</evidence>
<dbReference type="EMBL" id="WBNH01007657">
    <property type="protein sequence ID" value="NXX81830.1"/>
    <property type="molecule type" value="Genomic_DNA"/>
</dbReference>
<keyword evidence="5" id="KW-0789">Thiol protease inhibitor</keyword>
<dbReference type="Gene3D" id="3.10.450.10">
    <property type="match status" value="2"/>
</dbReference>
<proteinExistence type="predicted"/>
<dbReference type="Pfam" id="PF00031">
    <property type="entry name" value="Cystatin"/>
    <property type="match status" value="2"/>
</dbReference>
<dbReference type="FunFam" id="3.10.450.10:FF:000002">
    <property type="entry name" value="Kininogen 1"/>
    <property type="match status" value="1"/>
</dbReference>
<evidence type="ECO:0000256" key="11">
    <source>
        <dbReference type="SAM" id="SignalP"/>
    </source>
</evidence>
<feature type="domain" description="Cystatin kininogen-type" evidence="12">
    <location>
        <begin position="151"/>
        <end position="224"/>
    </location>
</feature>
<evidence type="ECO:0000256" key="5">
    <source>
        <dbReference type="ARBA" id="ARBA00022704"/>
    </source>
</evidence>
<dbReference type="InterPro" id="IPR000010">
    <property type="entry name" value="Cystatin_dom"/>
</dbReference>
<reference evidence="13" key="1">
    <citation type="submission" date="2020-02" db="EMBL/GenBank/DDBJ databases">
        <title>Bird 10,000 Genomes (B10K) Project - Family phase.</title>
        <authorList>
            <person name="Zhang G."/>
        </authorList>
    </citation>
    <scope>NUCLEOTIDE SEQUENCE</scope>
    <source>
        <strain evidence="13">B10K-DU-030-59</strain>
    </source>
</reference>
<dbReference type="InterPro" id="IPR050735">
    <property type="entry name" value="Kininogen_Fetuin_HRG"/>
</dbReference>
<evidence type="ECO:0000313" key="14">
    <source>
        <dbReference type="Proteomes" id="UP000654395"/>
    </source>
</evidence>
<evidence type="ECO:0000256" key="2">
    <source>
        <dbReference type="ARBA" id="ARBA00022429"/>
    </source>
</evidence>
<keyword evidence="10" id="KW-0325">Glycoprotein</keyword>
<keyword evidence="14" id="KW-1185">Reference proteome</keyword>
<keyword evidence="4" id="KW-0646">Protease inhibitor</keyword>
<feature type="domain" description="Cystatin kininogen-type" evidence="12">
    <location>
        <begin position="28"/>
        <end position="132"/>
    </location>
</feature>
<dbReference type="Proteomes" id="UP000654395">
    <property type="component" value="Unassembled WGS sequence"/>
</dbReference>
<keyword evidence="2" id="KW-0840">Vasodilator</keyword>
<keyword evidence="3" id="KW-0964">Secreted</keyword>
<accession>A0A852KYE7</accession>
<dbReference type="SMART" id="SM00043">
    <property type="entry name" value="CY"/>
    <property type="match status" value="2"/>
</dbReference>
<dbReference type="PANTHER" id="PTHR13814">
    <property type="entry name" value="FETUIN"/>
    <property type="match status" value="1"/>
</dbReference>
<dbReference type="InterPro" id="IPR027358">
    <property type="entry name" value="Kininogen-type_cystatin_dom"/>
</dbReference>
<organism evidence="13 14">
    <name type="scientific">Urocolius indicus</name>
    <name type="common">Red-faced mousebird</name>
    <name type="synonym">Colius indicus</name>
    <dbReference type="NCBI Taxonomy" id="458196"/>
    <lineage>
        <taxon>Eukaryota</taxon>
        <taxon>Metazoa</taxon>
        <taxon>Chordata</taxon>
        <taxon>Craniata</taxon>
        <taxon>Vertebrata</taxon>
        <taxon>Euteleostomi</taxon>
        <taxon>Archelosauria</taxon>
        <taxon>Archosauria</taxon>
        <taxon>Dinosauria</taxon>
        <taxon>Saurischia</taxon>
        <taxon>Theropoda</taxon>
        <taxon>Coelurosauria</taxon>
        <taxon>Aves</taxon>
        <taxon>Neognathae</taxon>
        <taxon>Neoaves</taxon>
        <taxon>Telluraves</taxon>
        <taxon>Coraciimorphae</taxon>
        <taxon>Coliiformes</taxon>
        <taxon>Coliidae</taxon>
        <taxon>Urocolius</taxon>
    </lineage>
</organism>
<dbReference type="PROSITE" id="PS51647">
    <property type="entry name" value="CYSTATIN_KININOGEN"/>
    <property type="match status" value="2"/>
</dbReference>
<evidence type="ECO:0000313" key="13">
    <source>
        <dbReference type="EMBL" id="NXX81830.1"/>
    </source>
</evidence>
<dbReference type="GO" id="GO:0030195">
    <property type="term" value="P:negative regulation of blood coagulation"/>
    <property type="evidence" value="ECO:0007669"/>
    <property type="project" value="TreeGrafter"/>
</dbReference>
<evidence type="ECO:0000256" key="9">
    <source>
        <dbReference type="ARBA" id="ARBA00023157"/>
    </source>
</evidence>
<sequence length="224" mass="25421">MKTLIVLALCCSFFSSRATPLPFEFLDCDDPDVFKAVDTALKEYNGDRATGNQFALYMVMEAKRTAAPDTQFHVRYQIRETTCAIEENKLWQDCDYNVSAQAKAGECTAQIHLKDDETPNNVLQDCKIFPVMSTVRITHAPCLGCFYPVSSDSSEVSEILRKAIQNFNTHSKESALFKLVEIKQAERQVVAGWNYNIKYVIEETNCSKDHFQDLTTECKPTSRD</sequence>
<keyword evidence="6 11" id="KW-0732">Signal</keyword>
<keyword evidence="8" id="KW-0838">Vasoactive</keyword>
<evidence type="ECO:0000256" key="1">
    <source>
        <dbReference type="ARBA" id="ARBA00004239"/>
    </source>
</evidence>
<protein>
    <submittedName>
        <fullName evidence="13">KNG1 protein</fullName>
    </submittedName>
</protein>
<evidence type="ECO:0000256" key="8">
    <source>
        <dbReference type="ARBA" id="ARBA00022858"/>
    </source>
</evidence>
<evidence type="ECO:0000256" key="6">
    <source>
        <dbReference type="ARBA" id="ARBA00022729"/>
    </source>
</evidence>
<dbReference type="OrthoDB" id="9937817at2759"/>
<keyword evidence="7" id="KW-0677">Repeat</keyword>
<name>A0A852KYE7_UROIN</name>
<comment type="subcellular location">
    <subcellularLocation>
        <location evidence="1">Secreted</location>
        <location evidence="1">Extracellular space</location>
    </subcellularLocation>
</comment>
<feature type="signal peptide" evidence="11">
    <location>
        <begin position="1"/>
        <end position="18"/>
    </location>
</feature>
<feature type="non-terminal residue" evidence="13">
    <location>
        <position position="1"/>
    </location>
</feature>
<dbReference type="SUPFAM" id="SSF54403">
    <property type="entry name" value="Cystatin/monellin"/>
    <property type="match status" value="2"/>
</dbReference>
<dbReference type="CDD" id="cd00042">
    <property type="entry name" value="CY"/>
    <property type="match status" value="2"/>
</dbReference>
<dbReference type="AlphaFoldDB" id="A0A852KYE7"/>
<keyword evidence="9" id="KW-1015">Disulfide bond</keyword>
<evidence type="ECO:0000256" key="10">
    <source>
        <dbReference type="ARBA" id="ARBA00023180"/>
    </source>
</evidence>
<dbReference type="GO" id="GO:0042311">
    <property type="term" value="P:vasodilation"/>
    <property type="evidence" value="ECO:0007669"/>
    <property type="project" value="UniProtKB-KW"/>
</dbReference>
<dbReference type="PANTHER" id="PTHR13814:SF12">
    <property type="entry name" value="KININOGEN-1"/>
    <property type="match status" value="1"/>
</dbReference>
<dbReference type="InterPro" id="IPR018073">
    <property type="entry name" value="Prot_inh_cystat_CS"/>
</dbReference>
<evidence type="ECO:0000259" key="12">
    <source>
        <dbReference type="PROSITE" id="PS51647"/>
    </source>
</evidence>
<evidence type="ECO:0000256" key="4">
    <source>
        <dbReference type="ARBA" id="ARBA00022690"/>
    </source>
</evidence>